<comment type="similarity">
    <text evidence="3">Belongs to the methyltransferase superfamily. Arsenite methyltransferase family.</text>
</comment>
<protein>
    <recommendedName>
        <fullName evidence="5">Arsenite methyltransferase</fullName>
        <ecNumber evidence="4">2.1.1.137</ecNumber>
    </recommendedName>
</protein>
<dbReference type="NCBIfam" id="NF008823">
    <property type="entry name" value="PRK11873.1"/>
    <property type="match status" value="1"/>
</dbReference>
<comment type="catalytic activity">
    <reaction evidence="8">
        <text>arsenic triglutathione + 3 [thioredoxin]-dithiol + 3 S-adenosyl-L-methionine = trimethylarsine + 3 [thioredoxin]-disulfide + 3 glutathione + 3 S-adenosyl-L-homocysteine + 3 H(+)</text>
        <dbReference type="Rhea" id="RHEA:69432"/>
        <dbReference type="Rhea" id="RHEA-COMP:10698"/>
        <dbReference type="Rhea" id="RHEA-COMP:10700"/>
        <dbReference type="ChEBI" id="CHEBI:15378"/>
        <dbReference type="ChEBI" id="CHEBI:27130"/>
        <dbReference type="ChEBI" id="CHEBI:29950"/>
        <dbReference type="ChEBI" id="CHEBI:50058"/>
        <dbReference type="ChEBI" id="CHEBI:57856"/>
        <dbReference type="ChEBI" id="CHEBI:57925"/>
        <dbReference type="ChEBI" id="CHEBI:59789"/>
        <dbReference type="ChEBI" id="CHEBI:183640"/>
        <dbReference type="EC" id="2.1.1.137"/>
    </reaction>
</comment>
<dbReference type="InterPro" id="IPR026669">
    <property type="entry name" value="Arsenite_MeTrfase-like"/>
</dbReference>
<evidence type="ECO:0000256" key="2">
    <source>
        <dbReference type="ARBA" id="ARBA00022691"/>
    </source>
</evidence>
<keyword evidence="11" id="KW-1185">Reference proteome</keyword>
<dbReference type="RefSeq" id="WP_201430931.1">
    <property type="nucleotide sequence ID" value="NZ_JAEQBW010000003.1"/>
</dbReference>
<evidence type="ECO:0000256" key="1">
    <source>
        <dbReference type="ARBA" id="ARBA00022679"/>
    </source>
</evidence>
<name>A0A935C8Y5_9BACT</name>
<feature type="domain" description="Methyltransferase" evidence="9">
    <location>
        <begin position="73"/>
        <end position="217"/>
    </location>
</feature>
<evidence type="ECO:0000256" key="3">
    <source>
        <dbReference type="ARBA" id="ARBA00034487"/>
    </source>
</evidence>
<keyword evidence="10" id="KW-0489">Methyltransferase</keyword>
<evidence type="ECO:0000256" key="5">
    <source>
        <dbReference type="ARBA" id="ARBA00034545"/>
    </source>
</evidence>
<dbReference type="PANTHER" id="PTHR43675">
    <property type="entry name" value="ARSENITE METHYLTRANSFERASE"/>
    <property type="match status" value="1"/>
</dbReference>
<evidence type="ECO:0000313" key="11">
    <source>
        <dbReference type="Proteomes" id="UP000611723"/>
    </source>
</evidence>
<dbReference type="InterPro" id="IPR029063">
    <property type="entry name" value="SAM-dependent_MTases_sf"/>
</dbReference>
<evidence type="ECO:0000259" key="9">
    <source>
        <dbReference type="Pfam" id="PF13847"/>
    </source>
</evidence>
<evidence type="ECO:0000256" key="4">
    <source>
        <dbReference type="ARBA" id="ARBA00034521"/>
    </source>
</evidence>
<dbReference type="EC" id="2.1.1.137" evidence="4"/>
<dbReference type="CDD" id="cd02440">
    <property type="entry name" value="AdoMet_MTases"/>
    <property type="match status" value="1"/>
</dbReference>
<sequence>MNAEKIKSEIKKSYGDIAKGNIQAGCCSTDTGCCTTDELSTSMTEDYTNVEGYQKEADLLLGCGLPTEIANIQEGDTVIDLGSGAGNDAFIARRIVGESGKVIGIDMTPEMVIRSLQNTQKLGYKNVEFQLGEIENMQSIPTNTADVVISNCVMNLVPDKEKAFKEVNRVLKVGGHFSISDIVYSGTLPNGILEAAEMYAGCVAGASEKGAYLGIIKSVGFKNIQIKKERLIELPDDLLLKYISTEDLEDFKKSDSGIYSITLYADKLEEGSCCDTTDNECCGSEIEKTDKAAEKTSCCGATSNSEVSSCCG</sequence>
<comment type="catalytic activity">
    <reaction evidence="6">
        <text>arsenic triglutathione + [thioredoxin]-dithiol + S-adenosyl-L-methionine + 2 H2O = methylarsonous acid + [thioredoxin]-disulfide + 3 glutathione + S-adenosyl-L-homocysteine + H(+)</text>
        <dbReference type="Rhea" id="RHEA:69460"/>
        <dbReference type="Rhea" id="RHEA-COMP:10698"/>
        <dbReference type="Rhea" id="RHEA-COMP:10700"/>
        <dbReference type="ChEBI" id="CHEBI:15377"/>
        <dbReference type="ChEBI" id="CHEBI:15378"/>
        <dbReference type="ChEBI" id="CHEBI:17826"/>
        <dbReference type="ChEBI" id="CHEBI:29950"/>
        <dbReference type="ChEBI" id="CHEBI:50058"/>
        <dbReference type="ChEBI" id="CHEBI:57856"/>
        <dbReference type="ChEBI" id="CHEBI:57925"/>
        <dbReference type="ChEBI" id="CHEBI:59789"/>
        <dbReference type="ChEBI" id="CHEBI:183640"/>
        <dbReference type="EC" id="2.1.1.137"/>
    </reaction>
</comment>
<dbReference type="PANTHER" id="PTHR43675:SF8">
    <property type="entry name" value="ARSENITE METHYLTRANSFERASE"/>
    <property type="match status" value="1"/>
</dbReference>
<comment type="catalytic activity">
    <reaction evidence="7">
        <text>arsenic triglutathione + 2 [thioredoxin]-dithiol + 2 S-adenosyl-L-methionine + H2O = dimethylarsinous acid + 2 [thioredoxin]-disulfide + 3 glutathione + 2 S-adenosyl-L-homocysteine + 2 H(+)</text>
        <dbReference type="Rhea" id="RHEA:69464"/>
        <dbReference type="Rhea" id="RHEA-COMP:10698"/>
        <dbReference type="Rhea" id="RHEA-COMP:10700"/>
        <dbReference type="ChEBI" id="CHEBI:15377"/>
        <dbReference type="ChEBI" id="CHEBI:15378"/>
        <dbReference type="ChEBI" id="CHEBI:23808"/>
        <dbReference type="ChEBI" id="CHEBI:29950"/>
        <dbReference type="ChEBI" id="CHEBI:50058"/>
        <dbReference type="ChEBI" id="CHEBI:57856"/>
        <dbReference type="ChEBI" id="CHEBI:57925"/>
        <dbReference type="ChEBI" id="CHEBI:59789"/>
        <dbReference type="ChEBI" id="CHEBI:183640"/>
        <dbReference type="EC" id="2.1.1.137"/>
    </reaction>
</comment>
<evidence type="ECO:0000313" key="10">
    <source>
        <dbReference type="EMBL" id="MBK6265257.1"/>
    </source>
</evidence>
<keyword evidence="1" id="KW-0808">Transferase</keyword>
<dbReference type="InterPro" id="IPR025714">
    <property type="entry name" value="Methyltranfer_dom"/>
</dbReference>
<dbReference type="GO" id="GO:0032259">
    <property type="term" value="P:methylation"/>
    <property type="evidence" value="ECO:0007669"/>
    <property type="project" value="UniProtKB-KW"/>
</dbReference>
<dbReference type="AlphaFoldDB" id="A0A935C8Y5"/>
<evidence type="ECO:0000256" key="6">
    <source>
        <dbReference type="ARBA" id="ARBA00047941"/>
    </source>
</evidence>
<dbReference type="Gene3D" id="3.40.50.150">
    <property type="entry name" value="Vaccinia Virus protein VP39"/>
    <property type="match status" value="1"/>
</dbReference>
<dbReference type="SUPFAM" id="SSF53335">
    <property type="entry name" value="S-adenosyl-L-methionine-dependent methyltransferases"/>
    <property type="match status" value="1"/>
</dbReference>
<comment type="caution">
    <text evidence="10">The sequence shown here is derived from an EMBL/GenBank/DDBJ whole genome shotgun (WGS) entry which is preliminary data.</text>
</comment>
<dbReference type="EMBL" id="JAEQBW010000003">
    <property type="protein sequence ID" value="MBK6265257.1"/>
    <property type="molecule type" value="Genomic_DNA"/>
</dbReference>
<evidence type="ECO:0000256" key="8">
    <source>
        <dbReference type="ARBA" id="ARBA00048428"/>
    </source>
</evidence>
<organism evidence="10 11">
    <name type="scientific">Marivirga aurantiaca</name>
    <dbReference type="NCBI Taxonomy" id="2802615"/>
    <lineage>
        <taxon>Bacteria</taxon>
        <taxon>Pseudomonadati</taxon>
        <taxon>Bacteroidota</taxon>
        <taxon>Cytophagia</taxon>
        <taxon>Cytophagales</taxon>
        <taxon>Marivirgaceae</taxon>
        <taxon>Marivirga</taxon>
    </lineage>
</organism>
<gene>
    <name evidence="10" type="primary">arsM</name>
    <name evidence="10" type="ORF">JKA74_09415</name>
</gene>
<dbReference type="GO" id="GO:0030791">
    <property type="term" value="F:arsenite methyltransferase activity"/>
    <property type="evidence" value="ECO:0007669"/>
    <property type="project" value="UniProtKB-EC"/>
</dbReference>
<accession>A0A935C8Y5</accession>
<evidence type="ECO:0000256" key="7">
    <source>
        <dbReference type="ARBA" id="ARBA00047943"/>
    </source>
</evidence>
<keyword evidence="2" id="KW-0949">S-adenosyl-L-methionine</keyword>
<proteinExistence type="inferred from homology"/>
<dbReference type="Pfam" id="PF13847">
    <property type="entry name" value="Methyltransf_31"/>
    <property type="match status" value="1"/>
</dbReference>
<dbReference type="Proteomes" id="UP000611723">
    <property type="component" value="Unassembled WGS sequence"/>
</dbReference>
<reference evidence="10" key="1">
    <citation type="submission" date="2021-01" db="EMBL/GenBank/DDBJ databases">
        <title>Marivirga aurantiaca sp. nov., isolated from intertidal surface sediments.</title>
        <authorList>
            <person name="Zhang M."/>
        </authorList>
    </citation>
    <scope>NUCLEOTIDE SEQUENCE</scope>
    <source>
        <strain evidence="10">S37H4</strain>
    </source>
</reference>